<comment type="caution">
    <text evidence="2">The sequence shown here is derived from an EMBL/GenBank/DDBJ whole genome shotgun (WGS) entry which is preliminary data.</text>
</comment>
<sequence length="101" mass="11143">MQQDAIERVREMQRRAREKLESSNQIASAPVRQQPVQQAAYRQSSPAVPAAPASPAQPFQGFLEKLGLDGETALILILLFLLINEGADQTLILALVYILMV</sequence>
<accession>A0A9D1K0L9</accession>
<organism evidence="2 3">
    <name type="scientific">Candidatus Merdivicinus excrementipullorum</name>
    <dbReference type="NCBI Taxonomy" id="2840867"/>
    <lineage>
        <taxon>Bacteria</taxon>
        <taxon>Bacillati</taxon>
        <taxon>Bacillota</taxon>
        <taxon>Clostridia</taxon>
        <taxon>Eubacteriales</taxon>
        <taxon>Oscillospiraceae</taxon>
        <taxon>Oscillospiraceae incertae sedis</taxon>
        <taxon>Candidatus Merdivicinus</taxon>
    </lineage>
</organism>
<feature type="region of interest" description="Disordered" evidence="1">
    <location>
        <begin position="13"/>
        <end position="34"/>
    </location>
</feature>
<dbReference type="AlphaFoldDB" id="A0A9D1K0L9"/>
<dbReference type="EMBL" id="DVJP01000058">
    <property type="protein sequence ID" value="HIS76912.1"/>
    <property type="molecule type" value="Genomic_DNA"/>
</dbReference>
<evidence type="ECO:0000313" key="3">
    <source>
        <dbReference type="Proteomes" id="UP000824002"/>
    </source>
</evidence>
<proteinExistence type="predicted"/>
<evidence type="ECO:0000256" key="1">
    <source>
        <dbReference type="SAM" id="MobiDB-lite"/>
    </source>
</evidence>
<evidence type="ECO:0000313" key="2">
    <source>
        <dbReference type="EMBL" id="HIS76912.1"/>
    </source>
</evidence>
<name>A0A9D1K0L9_9FIRM</name>
<dbReference type="Proteomes" id="UP000824002">
    <property type="component" value="Unassembled WGS sequence"/>
</dbReference>
<protein>
    <submittedName>
        <fullName evidence="2">Uncharacterized protein</fullName>
    </submittedName>
</protein>
<reference evidence="2" key="1">
    <citation type="submission" date="2020-10" db="EMBL/GenBank/DDBJ databases">
        <authorList>
            <person name="Gilroy R."/>
        </authorList>
    </citation>
    <scope>NUCLEOTIDE SEQUENCE</scope>
    <source>
        <strain evidence="2">CHK199-13235</strain>
    </source>
</reference>
<reference evidence="2" key="2">
    <citation type="journal article" date="2021" name="PeerJ">
        <title>Extensive microbial diversity within the chicken gut microbiome revealed by metagenomics and culture.</title>
        <authorList>
            <person name="Gilroy R."/>
            <person name="Ravi A."/>
            <person name="Getino M."/>
            <person name="Pursley I."/>
            <person name="Horton D.L."/>
            <person name="Alikhan N.F."/>
            <person name="Baker D."/>
            <person name="Gharbi K."/>
            <person name="Hall N."/>
            <person name="Watson M."/>
            <person name="Adriaenssens E.M."/>
            <person name="Foster-Nyarko E."/>
            <person name="Jarju S."/>
            <person name="Secka A."/>
            <person name="Antonio M."/>
            <person name="Oren A."/>
            <person name="Chaudhuri R.R."/>
            <person name="La Ragione R."/>
            <person name="Hildebrand F."/>
            <person name="Pallen M.J."/>
        </authorList>
    </citation>
    <scope>NUCLEOTIDE SEQUENCE</scope>
    <source>
        <strain evidence="2">CHK199-13235</strain>
    </source>
</reference>
<gene>
    <name evidence="2" type="ORF">IAB51_08900</name>
</gene>